<evidence type="ECO:0000313" key="2">
    <source>
        <dbReference type="EMBL" id="CAG8543716.1"/>
    </source>
</evidence>
<accession>A0A9N9AUF6</accession>
<dbReference type="OrthoDB" id="2013972at2759"/>
<protein>
    <submittedName>
        <fullName evidence="2">3919_t:CDS:1</fullName>
    </submittedName>
</protein>
<feature type="compositionally biased region" description="Low complexity" evidence="1">
    <location>
        <begin position="1"/>
        <end position="11"/>
    </location>
</feature>
<evidence type="ECO:0000256" key="1">
    <source>
        <dbReference type="SAM" id="MobiDB-lite"/>
    </source>
</evidence>
<evidence type="ECO:0000313" key="3">
    <source>
        <dbReference type="Proteomes" id="UP000789706"/>
    </source>
</evidence>
<sequence>MTSSSSTNNTTEWLQFEDSSSSSSDADQDFLLHYTYKFVLGGNYIAPINKDNLKTCLDINFGSGSWMMEMATEFPETMFYGIDHDPRTPDLVYPPNCIFQQGQGDFLIWRQIREARAIGFGDALVTQIEDIFREKAEIQINNCYVPIGKWAGFAGEFFFSALKLFALETASLTSERLNLRTEDDYKNFVEKIEEECEQYKPSINIYVGYAQKL</sequence>
<reference evidence="2" key="1">
    <citation type="submission" date="2021-06" db="EMBL/GenBank/DDBJ databases">
        <authorList>
            <person name="Kallberg Y."/>
            <person name="Tangrot J."/>
            <person name="Rosling A."/>
        </authorList>
    </citation>
    <scope>NUCLEOTIDE SEQUENCE</scope>
    <source>
        <strain evidence="2">AZ414A</strain>
    </source>
</reference>
<organism evidence="2 3">
    <name type="scientific">Diversispora eburnea</name>
    <dbReference type="NCBI Taxonomy" id="1213867"/>
    <lineage>
        <taxon>Eukaryota</taxon>
        <taxon>Fungi</taxon>
        <taxon>Fungi incertae sedis</taxon>
        <taxon>Mucoromycota</taxon>
        <taxon>Glomeromycotina</taxon>
        <taxon>Glomeromycetes</taxon>
        <taxon>Diversisporales</taxon>
        <taxon>Diversisporaceae</taxon>
        <taxon>Diversispora</taxon>
    </lineage>
</organism>
<dbReference type="SUPFAM" id="SSF53335">
    <property type="entry name" value="S-adenosyl-L-methionine-dependent methyltransferases"/>
    <property type="match status" value="1"/>
</dbReference>
<dbReference type="Proteomes" id="UP000789706">
    <property type="component" value="Unassembled WGS sequence"/>
</dbReference>
<dbReference type="AlphaFoldDB" id="A0A9N9AUF6"/>
<comment type="caution">
    <text evidence="2">The sequence shown here is derived from an EMBL/GenBank/DDBJ whole genome shotgun (WGS) entry which is preliminary data.</text>
</comment>
<proteinExistence type="predicted"/>
<dbReference type="EMBL" id="CAJVPK010000729">
    <property type="protein sequence ID" value="CAG8543716.1"/>
    <property type="molecule type" value="Genomic_DNA"/>
</dbReference>
<keyword evidence="3" id="KW-1185">Reference proteome</keyword>
<feature type="region of interest" description="Disordered" evidence="1">
    <location>
        <begin position="1"/>
        <end position="24"/>
    </location>
</feature>
<gene>
    <name evidence="2" type="ORF">DEBURN_LOCUS6747</name>
</gene>
<name>A0A9N9AUF6_9GLOM</name>
<dbReference type="InterPro" id="IPR029063">
    <property type="entry name" value="SAM-dependent_MTases_sf"/>
</dbReference>